<dbReference type="EMBL" id="CAJNYT010000136">
    <property type="protein sequence ID" value="CAF3332388.1"/>
    <property type="molecule type" value="Genomic_DNA"/>
</dbReference>
<evidence type="ECO:0000313" key="5">
    <source>
        <dbReference type="EMBL" id="CAF3760059.1"/>
    </source>
</evidence>
<dbReference type="Proteomes" id="UP000663865">
    <property type="component" value="Unassembled WGS sequence"/>
</dbReference>
<dbReference type="EMBL" id="CAJNYD010001873">
    <property type="protein sequence ID" value="CAF3374162.1"/>
    <property type="molecule type" value="Genomic_DNA"/>
</dbReference>
<dbReference type="AlphaFoldDB" id="A0A817U8U2"/>
<sequence length="396" mass="45312">MYNSAMNSQDDSDITIINPSIINEHNDEQVASSHVQKSAVKHPNSEVKQDYIFVDNNPQEHAKQVEQALKYYVQDLTQETNTQWQCDKQLVVRLMDLVRPVYSHDQMKLIELEEMQKQIGSLHDKRYIEQREKFEQLRAEICQLNKMLLEHKDEQLISTDHADDNSVYNIADKRHSVQDYDQWTEIADDTKKLHEIVQLQQNQINELVNLVSETATVPVSLINPPDDPSTDAKTVMPDPPNPRGQTEPASTDLAPAVTLDNHSPGTSPSQSLATLIPESFMQVQPANQTEQTKDTQEEIDDMQEPIRDEPHVLPIDIPIVPVAPPRELKKCPVCSHEFLLTTSDEDMYDHIETCLFPPTARAEPTHYECPYCYKKLPGNNESAYLQHLSDCINRDL</sequence>
<evidence type="ECO:0000256" key="1">
    <source>
        <dbReference type="SAM" id="MobiDB-lite"/>
    </source>
</evidence>
<reference evidence="3" key="1">
    <citation type="submission" date="2021-02" db="EMBL/GenBank/DDBJ databases">
        <authorList>
            <person name="Nowell W R."/>
        </authorList>
    </citation>
    <scope>NUCLEOTIDE SEQUENCE</scope>
</reference>
<dbReference type="Proteomes" id="UP000663825">
    <property type="component" value="Unassembled WGS sequence"/>
</dbReference>
<dbReference type="Proteomes" id="UP000663833">
    <property type="component" value="Unassembled WGS sequence"/>
</dbReference>
<organism evidence="3 6">
    <name type="scientific">Rotaria socialis</name>
    <dbReference type="NCBI Taxonomy" id="392032"/>
    <lineage>
        <taxon>Eukaryota</taxon>
        <taxon>Metazoa</taxon>
        <taxon>Spiralia</taxon>
        <taxon>Gnathifera</taxon>
        <taxon>Rotifera</taxon>
        <taxon>Eurotatoria</taxon>
        <taxon>Bdelloidea</taxon>
        <taxon>Philodinida</taxon>
        <taxon>Philodinidae</taxon>
        <taxon>Rotaria</taxon>
    </lineage>
</organism>
<name>A0A817U8U2_9BILA</name>
<proteinExistence type="predicted"/>
<evidence type="ECO:0000313" key="3">
    <source>
        <dbReference type="EMBL" id="CAF3332388.1"/>
    </source>
</evidence>
<dbReference type="Proteomes" id="UP000663872">
    <property type="component" value="Unassembled WGS sequence"/>
</dbReference>
<comment type="caution">
    <text evidence="3">The sequence shown here is derived from an EMBL/GenBank/DDBJ whole genome shotgun (WGS) entry which is preliminary data.</text>
</comment>
<dbReference type="EMBL" id="CAJNYV010005592">
    <property type="protein sequence ID" value="CAF3760059.1"/>
    <property type="molecule type" value="Genomic_DNA"/>
</dbReference>
<accession>A0A817U8U2</accession>
<protein>
    <submittedName>
        <fullName evidence="3">Uncharacterized protein</fullName>
    </submittedName>
</protein>
<dbReference type="OrthoDB" id="10046457at2759"/>
<evidence type="ECO:0000313" key="2">
    <source>
        <dbReference type="EMBL" id="CAF2985623.1"/>
    </source>
</evidence>
<gene>
    <name evidence="3" type="ORF">GRG538_LOCUS3738</name>
    <name evidence="5" type="ORF">KIK155_LOCUS30211</name>
    <name evidence="4" type="ORF">LUA448_LOCUS15143</name>
    <name evidence="2" type="ORF">TIS948_LOCUS695</name>
</gene>
<dbReference type="EMBL" id="CAJNXB010000019">
    <property type="protein sequence ID" value="CAF2985623.1"/>
    <property type="molecule type" value="Genomic_DNA"/>
</dbReference>
<evidence type="ECO:0000313" key="4">
    <source>
        <dbReference type="EMBL" id="CAF3374162.1"/>
    </source>
</evidence>
<evidence type="ECO:0000313" key="6">
    <source>
        <dbReference type="Proteomes" id="UP000663872"/>
    </source>
</evidence>
<feature type="region of interest" description="Disordered" evidence="1">
    <location>
        <begin position="219"/>
        <end position="250"/>
    </location>
</feature>